<organism evidence="1">
    <name type="scientific">marine sediment metagenome</name>
    <dbReference type="NCBI Taxonomy" id="412755"/>
    <lineage>
        <taxon>unclassified sequences</taxon>
        <taxon>metagenomes</taxon>
        <taxon>ecological metagenomes</taxon>
    </lineage>
</organism>
<dbReference type="EMBL" id="LAZR01000073">
    <property type="protein sequence ID" value="KKN95131.1"/>
    <property type="molecule type" value="Genomic_DNA"/>
</dbReference>
<evidence type="ECO:0000313" key="1">
    <source>
        <dbReference type="EMBL" id="KKN95131.1"/>
    </source>
</evidence>
<gene>
    <name evidence="1" type="ORF">LCGC14_0182000</name>
</gene>
<accession>A0A0F9X833</accession>
<proteinExistence type="predicted"/>
<comment type="caution">
    <text evidence="1">The sequence shown here is derived from an EMBL/GenBank/DDBJ whole genome shotgun (WGS) entry which is preliminary data.</text>
</comment>
<sequence>MTTETGHGTVAVMCRMNARWPLCVVGVAVLILSAGSASGMNLYAYDLDSLIYMSTEVIEGTLGQGADSVTVTRVHKGQFSVGDTVALEAMDFFRKGSFMESRRLEAGDEVTLFLVRATAQFLYDIPEGAEIYWPVPSGVKLHIDNKVLGFRQMSNPGPYLVNRHENALAFAKDPEGFRELLVERMTYVDELTAELARPAAEQSIDWLCELLDQRSKLSPETRQLFGWGDYICKTACAHVANRHDPAEIDRALQIYRDNAATIRYMPWHTGDLLKGFATPTGREFLLAKLADPSVDDAAKLTYAKAVYHAGIVYQSIRYVNLPADAHEPSPEAGVNNDWYLTRLAEMIAQPSVAAEVRTELLKAIRLSRHDRRNEEVAKDFTKAAAMLAELFEATTDSGLKYEIEVTLFQADMAAYESLNSSSGPALSRITEVTVAFDDERDEPTLRYSMDGYVLIADAWDGLSLVAQNIETGVKTFLPGSTAILDRRGSRCHYGATGSAPIPADLPPGRYRVYLEFLKDGQVVSTGYAAEIELDLAAIAAEVK</sequence>
<dbReference type="AlphaFoldDB" id="A0A0F9X833"/>
<name>A0A0F9X833_9ZZZZ</name>
<reference evidence="1" key="1">
    <citation type="journal article" date="2015" name="Nature">
        <title>Complex archaea that bridge the gap between prokaryotes and eukaryotes.</title>
        <authorList>
            <person name="Spang A."/>
            <person name="Saw J.H."/>
            <person name="Jorgensen S.L."/>
            <person name="Zaremba-Niedzwiedzka K."/>
            <person name="Martijn J."/>
            <person name="Lind A.E."/>
            <person name="van Eijk R."/>
            <person name="Schleper C."/>
            <person name="Guy L."/>
            <person name="Ettema T.J."/>
        </authorList>
    </citation>
    <scope>NUCLEOTIDE SEQUENCE</scope>
</reference>
<protein>
    <submittedName>
        <fullName evidence="1">Uncharacterized protein</fullName>
    </submittedName>
</protein>